<dbReference type="PANTHER" id="PTHR20842:SF0">
    <property type="entry name" value="ALPHA-ASPARTYL DIPEPTIDASE"/>
    <property type="match status" value="1"/>
</dbReference>
<evidence type="ECO:0000256" key="3">
    <source>
        <dbReference type="ARBA" id="ARBA00022801"/>
    </source>
</evidence>
<protein>
    <submittedName>
        <fullName evidence="5">Peptidase family S51</fullName>
    </submittedName>
</protein>
<sequence>FIPTASNVEEYTEYVAEGKQALEELGYVVDKFDIANEPVDVAANKVKNAEMFFITGGNTFYLLQELKKKNLVSLINEKVDSGTPYIGESAGAMIMAPSIEYCRIVNNATLAKDLTDYSALNQTKFYTLPHYKEEPFVELDDEVLAVYKDKLNLLPINNSQVIIVNDKDYKIV</sequence>
<dbReference type="InterPro" id="IPR005320">
    <property type="entry name" value="Peptidase_S51"/>
</dbReference>
<dbReference type="Pfam" id="PF03575">
    <property type="entry name" value="Peptidase_S51"/>
    <property type="match status" value="1"/>
</dbReference>
<dbReference type="Proteomes" id="UP000033682">
    <property type="component" value="Unassembled WGS sequence"/>
</dbReference>
<evidence type="ECO:0000256" key="2">
    <source>
        <dbReference type="ARBA" id="ARBA00022670"/>
    </source>
</evidence>
<keyword evidence="6" id="KW-1185">Reference proteome</keyword>
<accession>A0A0F4LYA5</accession>
<dbReference type="GO" id="GO:0008236">
    <property type="term" value="F:serine-type peptidase activity"/>
    <property type="evidence" value="ECO:0007669"/>
    <property type="project" value="UniProtKB-KW"/>
</dbReference>
<proteinExistence type="inferred from homology"/>
<evidence type="ECO:0000256" key="1">
    <source>
        <dbReference type="ARBA" id="ARBA00006534"/>
    </source>
</evidence>
<feature type="non-terminal residue" evidence="5">
    <location>
        <position position="1"/>
    </location>
</feature>
<dbReference type="HOGENOM" id="CLU_1550848_0_0_9"/>
<dbReference type="AlphaFoldDB" id="A0A0F4LYA5"/>
<dbReference type="Gene3D" id="3.40.50.880">
    <property type="match status" value="1"/>
</dbReference>
<keyword evidence="3" id="KW-0378">Hydrolase</keyword>
<gene>
    <name evidence="5" type="ORF">JF72_00380</name>
</gene>
<dbReference type="RefSeq" id="WP_046305751.1">
    <property type="nucleotide sequence ID" value="NZ_KQ033999.1"/>
</dbReference>
<reference evidence="5 6" key="1">
    <citation type="submission" date="2015-01" db="EMBL/GenBank/DDBJ databases">
        <title>Comparative genomics of the lactic acid bacteria isolated from the honey bee gut.</title>
        <authorList>
            <person name="Ellegaard K.M."/>
            <person name="Tamarit D."/>
            <person name="Javelind E."/>
            <person name="Olofsson T."/>
            <person name="Andersson S.G."/>
            <person name="Vasquez A."/>
        </authorList>
    </citation>
    <scope>NUCLEOTIDE SEQUENCE [LARGE SCALE GENOMIC DNA]</scope>
    <source>
        <strain evidence="5 6">Hma11</strain>
    </source>
</reference>
<name>A0A0F4LYA5_9LACO</name>
<evidence type="ECO:0000256" key="4">
    <source>
        <dbReference type="ARBA" id="ARBA00022825"/>
    </source>
</evidence>
<dbReference type="SUPFAM" id="SSF52317">
    <property type="entry name" value="Class I glutamine amidotransferase-like"/>
    <property type="match status" value="1"/>
</dbReference>
<keyword evidence="4" id="KW-0720">Serine protease</keyword>
<dbReference type="GO" id="GO:0006508">
    <property type="term" value="P:proteolysis"/>
    <property type="evidence" value="ECO:0007669"/>
    <property type="project" value="UniProtKB-KW"/>
</dbReference>
<evidence type="ECO:0000313" key="5">
    <source>
        <dbReference type="EMBL" id="KJY62521.1"/>
    </source>
</evidence>
<dbReference type="CDD" id="cd03129">
    <property type="entry name" value="GAT1_Peptidase_E_like"/>
    <property type="match status" value="1"/>
</dbReference>
<evidence type="ECO:0000313" key="6">
    <source>
        <dbReference type="Proteomes" id="UP000033682"/>
    </source>
</evidence>
<comment type="caution">
    <text evidence="5">The sequence shown here is derived from an EMBL/GenBank/DDBJ whole genome shotgun (WGS) entry which is preliminary data.</text>
</comment>
<dbReference type="InterPro" id="IPR029062">
    <property type="entry name" value="Class_I_gatase-like"/>
</dbReference>
<organism evidence="5 6">
    <name type="scientific">Lactobacillus apis</name>
    <dbReference type="NCBI Taxonomy" id="303541"/>
    <lineage>
        <taxon>Bacteria</taxon>
        <taxon>Bacillati</taxon>
        <taxon>Bacillota</taxon>
        <taxon>Bacilli</taxon>
        <taxon>Lactobacillales</taxon>
        <taxon>Lactobacillaceae</taxon>
        <taxon>Lactobacillus</taxon>
    </lineage>
</organism>
<keyword evidence="2" id="KW-0645">Protease</keyword>
<dbReference type="EMBL" id="JXLG01000002">
    <property type="protein sequence ID" value="KJY62521.1"/>
    <property type="molecule type" value="Genomic_DNA"/>
</dbReference>
<comment type="similarity">
    <text evidence="1">Belongs to the peptidase S51 family.</text>
</comment>
<dbReference type="PATRIC" id="fig|303541.3.peg.177"/>
<dbReference type="PANTHER" id="PTHR20842">
    <property type="entry name" value="PROTEASE S51 ALPHA-ASPARTYL DIPEPTIDASE"/>
    <property type="match status" value="1"/>
</dbReference>